<dbReference type="Gramene" id="mRNA:HanXRQr2_Chr17g0817401">
    <property type="protein sequence ID" value="CDS:HanXRQr2_Chr17g0817401.1"/>
    <property type="gene ID" value="HanXRQr2_Chr17g0817401"/>
</dbReference>
<dbReference type="EMBL" id="MNCJ02000332">
    <property type="protein sequence ID" value="KAF5756658.1"/>
    <property type="molecule type" value="Genomic_DNA"/>
</dbReference>
<accession>A0A9K3GVM0</accession>
<organism evidence="1 2">
    <name type="scientific">Helianthus annuus</name>
    <name type="common">Common sunflower</name>
    <dbReference type="NCBI Taxonomy" id="4232"/>
    <lineage>
        <taxon>Eukaryota</taxon>
        <taxon>Viridiplantae</taxon>
        <taxon>Streptophyta</taxon>
        <taxon>Embryophyta</taxon>
        <taxon>Tracheophyta</taxon>
        <taxon>Spermatophyta</taxon>
        <taxon>Magnoliopsida</taxon>
        <taxon>eudicotyledons</taxon>
        <taxon>Gunneridae</taxon>
        <taxon>Pentapetalae</taxon>
        <taxon>asterids</taxon>
        <taxon>campanulids</taxon>
        <taxon>Asterales</taxon>
        <taxon>Asteraceae</taxon>
        <taxon>Asteroideae</taxon>
        <taxon>Heliantheae alliance</taxon>
        <taxon>Heliantheae</taxon>
        <taxon>Helianthus</taxon>
    </lineage>
</organism>
<comment type="caution">
    <text evidence="1">The sequence shown here is derived from an EMBL/GenBank/DDBJ whole genome shotgun (WGS) entry which is preliminary data.</text>
</comment>
<proteinExistence type="predicted"/>
<name>A0A9K3GVM0_HELAN</name>
<reference evidence="1" key="1">
    <citation type="journal article" date="2017" name="Nature">
        <title>The sunflower genome provides insights into oil metabolism, flowering and Asterid evolution.</title>
        <authorList>
            <person name="Badouin H."/>
            <person name="Gouzy J."/>
            <person name="Grassa C.J."/>
            <person name="Murat F."/>
            <person name="Staton S.E."/>
            <person name="Cottret L."/>
            <person name="Lelandais-Briere C."/>
            <person name="Owens G.L."/>
            <person name="Carrere S."/>
            <person name="Mayjonade B."/>
            <person name="Legrand L."/>
            <person name="Gill N."/>
            <person name="Kane N.C."/>
            <person name="Bowers J.E."/>
            <person name="Hubner S."/>
            <person name="Bellec A."/>
            <person name="Berard A."/>
            <person name="Berges H."/>
            <person name="Blanchet N."/>
            <person name="Boniface M.C."/>
            <person name="Brunel D."/>
            <person name="Catrice O."/>
            <person name="Chaidir N."/>
            <person name="Claudel C."/>
            <person name="Donnadieu C."/>
            <person name="Faraut T."/>
            <person name="Fievet G."/>
            <person name="Helmstetter N."/>
            <person name="King M."/>
            <person name="Knapp S.J."/>
            <person name="Lai Z."/>
            <person name="Le Paslier M.C."/>
            <person name="Lippi Y."/>
            <person name="Lorenzon L."/>
            <person name="Mandel J.R."/>
            <person name="Marage G."/>
            <person name="Marchand G."/>
            <person name="Marquand E."/>
            <person name="Bret-Mestries E."/>
            <person name="Morien E."/>
            <person name="Nambeesan S."/>
            <person name="Nguyen T."/>
            <person name="Pegot-Espagnet P."/>
            <person name="Pouilly N."/>
            <person name="Raftis F."/>
            <person name="Sallet E."/>
            <person name="Schiex T."/>
            <person name="Thomas J."/>
            <person name="Vandecasteele C."/>
            <person name="Vares D."/>
            <person name="Vear F."/>
            <person name="Vautrin S."/>
            <person name="Crespi M."/>
            <person name="Mangin B."/>
            <person name="Burke J.M."/>
            <person name="Salse J."/>
            <person name="Munos S."/>
            <person name="Vincourt P."/>
            <person name="Rieseberg L.H."/>
            <person name="Langlade N.B."/>
        </authorList>
    </citation>
    <scope>NUCLEOTIDE SEQUENCE</scope>
    <source>
        <tissue evidence="1">Leaves</tissue>
    </source>
</reference>
<keyword evidence="2" id="KW-1185">Reference proteome</keyword>
<evidence type="ECO:0000313" key="1">
    <source>
        <dbReference type="EMBL" id="KAF5756658.1"/>
    </source>
</evidence>
<evidence type="ECO:0000313" key="2">
    <source>
        <dbReference type="Proteomes" id="UP000215914"/>
    </source>
</evidence>
<reference evidence="1" key="2">
    <citation type="submission" date="2020-06" db="EMBL/GenBank/DDBJ databases">
        <title>Helianthus annuus Genome sequencing and assembly Release 2.</title>
        <authorList>
            <person name="Gouzy J."/>
            <person name="Langlade N."/>
            <person name="Munos S."/>
        </authorList>
    </citation>
    <scope>NUCLEOTIDE SEQUENCE</scope>
    <source>
        <tissue evidence="1">Leaves</tissue>
    </source>
</reference>
<dbReference type="AlphaFoldDB" id="A0A9K3GVM0"/>
<protein>
    <submittedName>
        <fullName evidence="1">Uncharacterized protein</fullName>
    </submittedName>
</protein>
<gene>
    <name evidence="1" type="ORF">HanXRQr2_Chr17g0817401</name>
</gene>
<sequence>MAWNPIEYTSNKTTNREVVNLWFMQGLDTTERTIATPMFEHETPHETYIVPSWSHCVLLRTSSKTIL</sequence>
<dbReference type="Proteomes" id="UP000215914">
    <property type="component" value="Unassembled WGS sequence"/>
</dbReference>